<evidence type="ECO:0000313" key="8">
    <source>
        <dbReference type="Proteomes" id="UP000182259"/>
    </source>
</evidence>
<keyword evidence="5" id="KW-0539">Nucleus</keyword>
<dbReference type="AlphaFoldDB" id="A0A1L0DVS4"/>
<name>A0A1L0DVS4_9ASCO</name>
<feature type="compositionally biased region" description="Acidic residues" evidence="6">
    <location>
        <begin position="237"/>
        <end position="247"/>
    </location>
</feature>
<feature type="region of interest" description="Disordered" evidence="6">
    <location>
        <begin position="275"/>
        <end position="352"/>
    </location>
</feature>
<evidence type="ECO:0000256" key="2">
    <source>
        <dbReference type="ARBA" id="ARBA00022491"/>
    </source>
</evidence>
<feature type="compositionally biased region" description="Acidic residues" evidence="6">
    <location>
        <begin position="321"/>
        <end position="333"/>
    </location>
</feature>
<dbReference type="SMART" id="SM01401">
    <property type="entry name" value="Sds3"/>
    <property type="match status" value="1"/>
</dbReference>
<evidence type="ECO:0000256" key="1">
    <source>
        <dbReference type="ARBA" id="ARBA00004123"/>
    </source>
</evidence>
<organism evidence="7 8">
    <name type="scientific">Sungouiella intermedia</name>
    <dbReference type="NCBI Taxonomy" id="45354"/>
    <lineage>
        <taxon>Eukaryota</taxon>
        <taxon>Fungi</taxon>
        <taxon>Dikarya</taxon>
        <taxon>Ascomycota</taxon>
        <taxon>Saccharomycotina</taxon>
        <taxon>Pichiomycetes</taxon>
        <taxon>Metschnikowiaceae</taxon>
        <taxon>Sungouiella</taxon>
    </lineage>
</organism>
<evidence type="ECO:0000313" key="7">
    <source>
        <dbReference type="EMBL" id="SGZ56430.1"/>
    </source>
</evidence>
<feature type="compositionally biased region" description="Basic and acidic residues" evidence="6">
    <location>
        <begin position="55"/>
        <end position="66"/>
    </location>
</feature>
<evidence type="ECO:0000256" key="6">
    <source>
        <dbReference type="SAM" id="MobiDB-lite"/>
    </source>
</evidence>
<dbReference type="Gene3D" id="1.20.5.1500">
    <property type="match status" value="1"/>
</dbReference>
<dbReference type="GO" id="GO:0010468">
    <property type="term" value="P:regulation of gene expression"/>
    <property type="evidence" value="ECO:0007669"/>
    <property type="project" value="UniProtKB-ARBA"/>
</dbReference>
<feature type="region of interest" description="Disordered" evidence="6">
    <location>
        <begin position="118"/>
        <end position="250"/>
    </location>
</feature>
<dbReference type="Pfam" id="PF08598">
    <property type="entry name" value="Sds3"/>
    <property type="match status" value="1"/>
</dbReference>
<proteinExistence type="predicted"/>
<feature type="compositionally biased region" description="Acidic residues" evidence="6">
    <location>
        <begin position="301"/>
        <end position="314"/>
    </location>
</feature>
<dbReference type="EMBL" id="LT635767">
    <property type="protein sequence ID" value="SGZ56430.1"/>
    <property type="molecule type" value="Genomic_DNA"/>
</dbReference>
<gene>
    <name evidence="7" type="ORF">SAMEA4029009_CIC11G00000006013</name>
</gene>
<evidence type="ECO:0000256" key="5">
    <source>
        <dbReference type="ARBA" id="ARBA00023242"/>
    </source>
</evidence>
<dbReference type="Proteomes" id="UP000182259">
    <property type="component" value="Chromosome IV"/>
</dbReference>
<keyword evidence="4" id="KW-0804">Transcription</keyword>
<feature type="compositionally biased region" description="Acidic residues" evidence="6">
    <location>
        <begin position="189"/>
        <end position="218"/>
    </location>
</feature>
<feature type="compositionally biased region" description="Polar residues" evidence="6">
    <location>
        <begin position="29"/>
        <end position="38"/>
    </location>
</feature>
<keyword evidence="3" id="KW-0805">Transcription regulation</keyword>
<feature type="compositionally biased region" description="Basic and acidic residues" evidence="6">
    <location>
        <begin position="279"/>
        <end position="294"/>
    </location>
</feature>
<keyword evidence="2" id="KW-0678">Repressor</keyword>
<feature type="compositionally biased region" description="Basic and acidic residues" evidence="6">
    <location>
        <begin position="152"/>
        <end position="165"/>
    </location>
</feature>
<dbReference type="InterPro" id="IPR013907">
    <property type="entry name" value="Sds3"/>
</dbReference>
<accession>A0A1L0DVS4</accession>
<protein>
    <submittedName>
        <fullName evidence="7">CIC11C00000006013</fullName>
    </submittedName>
</protein>
<evidence type="ECO:0000256" key="4">
    <source>
        <dbReference type="ARBA" id="ARBA00023163"/>
    </source>
</evidence>
<feature type="region of interest" description="Disordered" evidence="6">
    <location>
        <begin position="1"/>
        <end position="97"/>
    </location>
</feature>
<dbReference type="GO" id="GO:0005654">
    <property type="term" value="C:nucleoplasm"/>
    <property type="evidence" value="ECO:0007669"/>
    <property type="project" value="UniProtKB-ARBA"/>
</dbReference>
<dbReference type="PANTHER" id="PTHR21964">
    <property type="entry name" value="BREAST CANCER METASTASIS-SUPPRESSOR 1"/>
    <property type="match status" value="1"/>
</dbReference>
<reference evidence="7 8" key="1">
    <citation type="submission" date="2016-10" db="EMBL/GenBank/DDBJ databases">
        <authorList>
            <person name="de Groot N.N."/>
        </authorList>
    </citation>
    <scope>NUCLEOTIDE SEQUENCE [LARGE SCALE GENOMIC DNA]</scope>
    <source>
        <strain evidence="7 8">PYCC 4715</strain>
    </source>
</reference>
<comment type="subcellular location">
    <subcellularLocation>
        <location evidence="1">Nucleus</location>
    </subcellularLocation>
</comment>
<sequence length="587" mass="65324">MSDTDGTIVAETKHSNGGNETRERLTLPQVETTQTKDSPLTDIGTLPPPFDLPPLEEKRSGSKDSYESSELSDLGDDELEAETDKMDFLDDDANASAGDKVSDLHALSDLTELARLQEVDSDDSDDDYVGKFKNSVSPPRLNNGDVDLNSALKREHEGDENTESKKQKRLSPDAATPDVSIKEEKEEEHQEETEQIEEEINKDDDEEKSDVHDEDNDKDADQLDNNGVESHEGNSEDKEEIDAEPAESADIKVLEKAQVVAKTGLAVEAAQVAEEIEKDEATSKKNEADSDHSAMESLGTDGDDNAEDDEADVEDVVKQEELDEQNEQEEAEAADAAAEDLATRGEEEEDLDVDLDEHRKLAVEELISIEKDFAFLRDKLFHDKLGLLEHELQLCLDGSHPELLQIYYKVNEFYQDNIKLANSTLNYSLKCINNETVATRTAIHQDFLRNVMDMKNDMVAKTTSLWYKVNRERNYVDLVVPECNFTAIPTITEDKATFGVAGGDVYQEGASINKKVLKQNMLIELVQQRNSFNEQLGILNGLAEFHGIPSAVSTELMESGDYPAGELLLRKATSEEINDDLQAMGIF</sequence>
<evidence type="ECO:0000256" key="3">
    <source>
        <dbReference type="ARBA" id="ARBA00023015"/>
    </source>
</evidence>